<comment type="caution">
    <text evidence="1">The sequence shown here is derived from an EMBL/GenBank/DDBJ whole genome shotgun (WGS) entry which is preliminary data.</text>
</comment>
<gene>
    <name evidence="1" type="ORF">F3Y22_tig00111099pilonHSYRG00134</name>
</gene>
<dbReference type="AlphaFoldDB" id="A0A6A2Z168"/>
<evidence type="ECO:0008006" key="3">
    <source>
        <dbReference type="Google" id="ProtNLM"/>
    </source>
</evidence>
<evidence type="ECO:0000313" key="2">
    <source>
        <dbReference type="Proteomes" id="UP000436088"/>
    </source>
</evidence>
<keyword evidence="2" id="KW-1185">Reference proteome</keyword>
<evidence type="ECO:0000313" key="1">
    <source>
        <dbReference type="EMBL" id="KAE8685283.1"/>
    </source>
</evidence>
<proteinExistence type="predicted"/>
<dbReference type="EMBL" id="VEPZ02001233">
    <property type="protein sequence ID" value="KAE8685283.1"/>
    <property type="molecule type" value="Genomic_DNA"/>
</dbReference>
<name>A0A6A2Z168_HIBSY</name>
<accession>A0A6A2Z168</accession>
<sequence length="128" mass="14328">MGAVVGWGTFRDSNGSILESFSIPIGRGLPMQAKILALDHAIKFFIGLICYKSVDLVLECDCEVVVNWLRMPSSIPAECGEVLPPIFDTIARKNFVVKYSQGVAILQQINWQNWLQIYILDNVFFAGF</sequence>
<reference evidence="1" key="1">
    <citation type="submission" date="2019-09" db="EMBL/GenBank/DDBJ databases">
        <title>Draft genome information of white flower Hibiscus syriacus.</title>
        <authorList>
            <person name="Kim Y.-M."/>
        </authorList>
    </citation>
    <scope>NUCLEOTIDE SEQUENCE [LARGE SCALE GENOMIC DNA]</scope>
    <source>
        <strain evidence="1">YM2019G1</strain>
    </source>
</reference>
<organism evidence="1 2">
    <name type="scientific">Hibiscus syriacus</name>
    <name type="common">Rose of Sharon</name>
    <dbReference type="NCBI Taxonomy" id="106335"/>
    <lineage>
        <taxon>Eukaryota</taxon>
        <taxon>Viridiplantae</taxon>
        <taxon>Streptophyta</taxon>
        <taxon>Embryophyta</taxon>
        <taxon>Tracheophyta</taxon>
        <taxon>Spermatophyta</taxon>
        <taxon>Magnoliopsida</taxon>
        <taxon>eudicotyledons</taxon>
        <taxon>Gunneridae</taxon>
        <taxon>Pentapetalae</taxon>
        <taxon>rosids</taxon>
        <taxon>malvids</taxon>
        <taxon>Malvales</taxon>
        <taxon>Malvaceae</taxon>
        <taxon>Malvoideae</taxon>
        <taxon>Hibiscus</taxon>
    </lineage>
</organism>
<protein>
    <recommendedName>
        <fullName evidence="3">RNase H type-1 domain-containing protein</fullName>
    </recommendedName>
</protein>
<dbReference type="Proteomes" id="UP000436088">
    <property type="component" value="Unassembled WGS sequence"/>
</dbReference>